<proteinExistence type="predicted"/>
<evidence type="ECO:0000256" key="1">
    <source>
        <dbReference type="ARBA" id="ARBA00022679"/>
    </source>
</evidence>
<dbReference type="SUPFAM" id="SSF56214">
    <property type="entry name" value="4'-phosphopantetheinyl transferase"/>
    <property type="match status" value="1"/>
</dbReference>
<dbReference type="AlphaFoldDB" id="A0A2T0YQY2"/>
<keyword evidence="4" id="KW-1185">Reference proteome</keyword>
<dbReference type="GO" id="GO:0008897">
    <property type="term" value="F:holo-[acyl-carrier-protein] synthase activity"/>
    <property type="evidence" value="ECO:0007669"/>
    <property type="project" value="InterPro"/>
</dbReference>
<evidence type="ECO:0000259" key="2">
    <source>
        <dbReference type="Pfam" id="PF01648"/>
    </source>
</evidence>
<dbReference type="Pfam" id="PF01648">
    <property type="entry name" value="ACPS"/>
    <property type="match status" value="1"/>
</dbReference>
<dbReference type="RefSeq" id="WP_181255885.1">
    <property type="nucleotide sequence ID" value="NZ_PVTY01000004.1"/>
</dbReference>
<protein>
    <submittedName>
        <fullName evidence="3">4'-phosphopantetheinyl transferase superfamily protein</fullName>
    </submittedName>
</protein>
<accession>A0A2T0YQY2</accession>
<evidence type="ECO:0000313" key="4">
    <source>
        <dbReference type="Proteomes" id="UP000238217"/>
    </source>
</evidence>
<dbReference type="Proteomes" id="UP000238217">
    <property type="component" value="Unassembled WGS sequence"/>
</dbReference>
<dbReference type="GO" id="GO:0000287">
    <property type="term" value="F:magnesium ion binding"/>
    <property type="evidence" value="ECO:0007669"/>
    <property type="project" value="InterPro"/>
</dbReference>
<dbReference type="InterPro" id="IPR008278">
    <property type="entry name" value="4-PPantetheinyl_Trfase_dom"/>
</dbReference>
<gene>
    <name evidence="3" type="ORF">BCL67_104175</name>
</gene>
<reference evidence="3 4" key="1">
    <citation type="submission" date="2018-03" db="EMBL/GenBank/DDBJ databases">
        <title>Comparative analysis of microorganisms from saline springs in Andes Mountain Range, Colombia.</title>
        <authorList>
            <person name="Rubin E."/>
        </authorList>
    </citation>
    <scope>NUCLEOTIDE SEQUENCE [LARGE SCALE GENOMIC DNA]</scope>
    <source>
        <strain evidence="3 4">CG 35</strain>
    </source>
</reference>
<organism evidence="3 4">
    <name type="scientific">Nesterenkonia sandarakina</name>
    <dbReference type="NCBI Taxonomy" id="272918"/>
    <lineage>
        <taxon>Bacteria</taxon>
        <taxon>Bacillati</taxon>
        <taxon>Actinomycetota</taxon>
        <taxon>Actinomycetes</taxon>
        <taxon>Micrococcales</taxon>
        <taxon>Micrococcaceae</taxon>
        <taxon>Nesterenkonia</taxon>
    </lineage>
</organism>
<feature type="domain" description="4'-phosphopantetheinyl transferase" evidence="2">
    <location>
        <begin position="71"/>
        <end position="139"/>
    </location>
</feature>
<dbReference type="Gene3D" id="3.90.470.20">
    <property type="entry name" value="4'-phosphopantetheinyl transferase domain"/>
    <property type="match status" value="1"/>
</dbReference>
<keyword evidence="1 3" id="KW-0808">Transferase</keyword>
<evidence type="ECO:0000313" key="3">
    <source>
        <dbReference type="EMBL" id="PRZ17822.1"/>
    </source>
</evidence>
<dbReference type="EMBL" id="PVTY01000004">
    <property type="protein sequence ID" value="PRZ17822.1"/>
    <property type="molecule type" value="Genomic_DNA"/>
</dbReference>
<dbReference type="InterPro" id="IPR037143">
    <property type="entry name" value="4-PPantetheinyl_Trfase_dom_sf"/>
</dbReference>
<comment type="caution">
    <text evidence="3">The sequence shown here is derived from an EMBL/GenBank/DDBJ whole genome shotgun (WGS) entry which is preliminary data.</text>
</comment>
<name>A0A2T0YQY2_9MICC</name>
<sequence>MDWAYRRTNDADSIVSALVADAYGVDPARVELVQRRGAPEARIEGRRVELSRSRSHGFVAAACAGPGEQLSLGIDIEAVQPFLDSTTEPALFAEVILAPQELEWFRATTGAAEVDRLNRLLRTWVRKEAVLKSLHTGFDVGRGGLAPADVVLNEPWEAPLCLSHTRVTVTDLPSRDDAGTDGSVMMALAQNAGPLVLPRR</sequence>